<name>A0A5Y3Y173_SALER</name>
<proteinExistence type="predicted"/>
<protein>
    <submittedName>
        <fullName evidence="2">Conjugal transfer protein TrbE</fullName>
    </submittedName>
</protein>
<dbReference type="InterPro" id="IPR020150">
    <property type="entry name" value="T4SS_TrbE"/>
</dbReference>
<evidence type="ECO:0000313" key="4">
    <source>
        <dbReference type="EMBL" id="EBT6292115.1"/>
    </source>
</evidence>
<comment type="caution">
    <text evidence="2">The sequence shown here is derived from an EMBL/GenBank/DDBJ whole genome shotgun (WGS) entry which is preliminary data.</text>
</comment>
<evidence type="ECO:0000313" key="2">
    <source>
        <dbReference type="EMBL" id="EBO3624401.1"/>
    </source>
</evidence>
<keyword evidence="1" id="KW-1133">Transmembrane helix</keyword>
<dbReference type="NCBIfam" id="NF010271">
    <property type="entry name" value="PRK13718.1"/>
    <property type="match status" value="1"/>
</dbReference>
<feature type="transmembrane region" description="Helical" evidence="1">
    <location>
        <begin position="44"/>
        <end position="68"/>
    </location>
</feature>
<evidence type="ECO:0000313" key="3">
    <source>
        <dbReference type="EMBL" id="EBO8105152.1"/>
    </source>
</evidence>
<organism evidence="2">
    <name type="scientific">Salmonella enterica</name>
    <name type="common">Salmonella choleraesuis</name>
    <dbReference type="NCBI Taxonomy" id="28901"/>
    <lineage>
        <taxon>Bacteria</taxon>
        <taxon>Pseudomonadati</taxon>
        <taxon>Pseudomonadota</taxon>
        <taxon>Gammaproteobacteria</taxon>
        <taxon>Enterobacterales</taxon>
        <taxon>Enterobacteriaceae</taxon>
        <taxon>Salmonella</taxon>
    </lineage>
</organism>
<gene>
    <name evidence="2" type="ORF">B6N72_22850</name>
    <name evidence="4" type="ORF">CNP70_21895</name>
    <name evidence="3" type="ORF">D3S21_20275</name>
</gene>
<dbReference type="AlphaFoldDB" id="A0A5Y3Y173"/>
<dbReference type="EMBL" id="AAGIGS010000022">
    <property type="protein sequence ID" value="EBO3624401.1"/>
    <property type="molecule type" value="Genomic_DNA"/>
</dbReference>
<feature type="transmembrane region" description="Helical" evidence="1">
    <location>
        <begin position="12"/>
        <end position="32"/>
    </location>
</feature>
<keyword evidence="1" id="KW-0472">Membrane</keyword>
<dbReference type="EMBL" id="AAGZJS010000032">
    <property type="protein sequence ID" value="EBT6292115.1"/>
    <property type="molecule type" value="Genomic_DNA"/>
</dbReference>
<keyword evidence="1" id="KW-0812">Transmembrane</keyword>
<reference evidence="2" key="1">
    <citation type="submission" date="2018-07" db="EMBL/GenBank/DDBJ databases">
        <authorList>
            <consortium name="PulseNet: The National Subtyping Network for Foodborne Disease Surveillance"/>
            <person name="Tarr C.L."/>
            <person name="Trees E."/>
            <person name="Katz L.S."/>
            <person name="Carleton-Romer H.A."/>
            <person name="Stroika S."/>
            <person name="Kucerova Z."/>
            <person name="Roache K.F."/>
            <person name="Sabol A.L."/>
            <person name="Besser J."/>
            <person name="Gerner-Smidt P."/>
        </authorList>
    </citation>
    <scope>NUCLEOTIDE SEQUENCE</scope>
    <source>
        <strain evidence="2">PNUSAS009482</strain>
        <strain evidence="4">PNUSAS023047</strain>
        <strain evidence="3">PNUSAS051318</strain>
    </source>
</reference>
<evidence type="ECO:0000256" key="1">
    <source>
        <dbReference type="SAM" id="Phobius"/>
    </source>
</evidence>
<dbReference type="Pfam" id="PF11100">
    <property type="entry name" value="TrbE"/>
    <property type="match status" value="1"/>
</dbReference>
<dbReference type="EMBL" id="AAGJRW010000020">
    <property type="protein sequence ID" value="EBO8105152.1"/>
    <property type="molecule type" value="Genomic_DNA"/>
</dbReference>
<accession>A0A5Y3Y173</accession>
<sequence length="85" mass="9888">MKIKFTSNRLMDFLIRLFITVIAVSSVIIWSWDTIKKDSAREMLTAGFVILFSGALMLLQYCLFPSLADLRKPDERKKDEINEDE</sequence>